<feature type="chain" id="PRO_5044994490" evidence="2">
    <location>
        <begin position="19"/>
        <end position="481"/>
    </location>
</feature>
<keyword evidence="4" id="KW-1185">Reference proteome</keyword>
<dbReference type="EMBL" id="BAAAES010000010">
    <property type="protein sequence ID" value="GAA0674422.1"/>
    <property type="molecule type" value="Genomic_DNA"/>
</dbReference>
<organism evidence="3 4">
    <name type="scientific">Sphingomonas insulae</name>
    <dbReference type="NCBI Taxonomy" id="424800"/>
    <lineage>
        <taxon>Bacteria</taxon>
        <taxon>Pseudomonadati</taxon>
        <taxon>Pseudomonadota</taxon>
        <taxon>Alphaproteobacteria</taxon>
        <taxon>Sphingomonadales</taxon>
        <taxon>Sphingomonadaceae</taxon>
        <taxon>Sphingomonas</taxon>
    </lineage>
</organism>
<keyword evidence="2" id="KW-0564">Palmitate</keyword>
<dbReference type="PANTHER" id="PTHR30203">
    <property type="entry name" value="OUTER MEMBRANE CATION EFFLUX PROTEIN"/>
    <property type="match status" value="1"/>
</dbReference>
<evidence type="ECO:0000256" key="2">
    <source>
        <dbReference type="RuleBase" id="RU362097"/>
    </source>
</evidence>
<dbReference type="RefSeq" id="WP_243848174.1">
    <property type="nucleotide sequence ID" value="NZ_BAAAES010000010.1"/>
</dbReference>
<keyword evidence="2" id="KW-0732">Signal</keyword>
<proteinExistence type="inferred from homology"/>
<dbReference type="NCBIfam" id="TIGR01845">
    <property type="entry name" value="outer_NodT"/>
    <property type="match status" value="1"/>
</dbReference>
<comment type="subcellular location">
    <subcellularLocation>
        <location evidence="2">Cell membrane</location>
        <topology evidence="2">Lipid-anchor</topology>
    </subcellularLocation>
</comment>
<protein>
    <submittedName>
        <fullName evidence="3">Efflux transporter outer membrane subunit</fullName>
    </submittedName>
</protein>
<dbReference type="Proteomes" id="UP001500238">
    <property type="component" value="Unassembled WGS sequence"/>
</dbReference>
<dbReference type="Pfam" id="PF02321">
    <property type="entry name" value="OEP"/>
    <property type="match status" value="2"/>
</dbReference>
<feature type="signal peptide" evidence="2">
    <location>
        <begin position="1"/>
        <end position="18"/>
    </location>
</feature>
<keyword evidence="2" id="KW-0449">Lipoprotein</keyword>
<evidence type="ECO:0000256" key="1">
    <source>
        <dbReference type="ARBA" id="ARBA00007613"/>
    </source>
</evidence>
<evidence type="ECO:0000313" key="3">
    <source>
        <dbReference type="EMBL" id="GAA0674422.1"/>
    </source>
</evidence>
<sequence>MTVARVLMTHMRTGALCAAGLLSACATVGPDYHRPAAAVIEKPSATAPFIGGNEAAFAALAPLPDHWWRLYRDPVLDRLVAQALAANTDLRVAAANIARAQSDVAIAEDGRRPQATVQASPGYAQRSAEEELLPGAALPSNFVYAASAGISYQVDLVGQVRRAIEAADADLAATRAAYDSVRVTVAADTTRAYLDACSAGREIGVAQRALDLQSRTTQLTRRLVRGGRGISLDATRSSAQEAQVRATMPGLLAAKQLALYRLATLAGRPPAGFDRDVAACTREPQLAQAIPIGDGAALLRRRPDVRRAEWELRAATARIGVATADLYPHISLGASVGSVGLAERVLGGDTYKFSLGPLINWQFPNRTRVRARIAATEAGRDAAFARFDGVVLGALRETESALTVYARDLDRIAALREASGAAGRAARDAETLFRAGRTGFLPVLDAQRTAITAEQTLAAAQSRLAADQVQLFLALGGGWQT</sequence>
<dbReference type="InterPro" id="IPR010131">
    <property type="entry name" value="MdtP/NodT-like"/>
</dbReference>
<comment type="caution">
    <text evidence="3">The sequence shown here is derived from an EMBL/GenBank/DDBJ whole genome shotgun (WGS) entry which is preliminary data.</text>
</comment>
<accession>A0ABN1HYX4</accession>
<dbReference type="SUPFAM" id="SSF56954">
    <property type="entry name" value="Outer membrane efflux proteins (OEP)"/>
    <property type="match status" value="1"/>
</dbReference>
<dbReference type="InterPro" id="IPR003423">
    <property type="entry name" value="OMP_efflux"/>
</dbReference>
<dbReference type="PANTHER" id="PTHR30203:SF21">
    <property type="entry name" value="OUTER MEMBRANE COMPONENT OF MULTIDRUG EFFLUX PUMP-RELATED"/>
    <property type="match status" value="1"/>
</dbReference>
<dbReference type="Gene3D" id="2.20.200.10">
    <property type="entry name" value="Outer membrane efflux proteins (OEP)"/>
    <property type="match status" value="1"/>
</dbReference>
<gene>
    <name evidence="3" type="ORF">GCM10009102_28010</name>
</gene>
<name>A0ABN1HYX4_9SPHN</name>
<keyword evidence="2" id="KW-1134">Transmembrane beta strand</keyword>
<evidence type="ECO:0000313" key="4">
    <source>
        <dbReference type="Proteomes" id="UP001500238"/>
    </source>
</evidence>
<dbReference type="PROSITE" id="PS51257">
    <property type="entry name" value="PROKAR_LIPOPROTEIN"/>
    <property type="match status" value="1"/>
</dbReference>
<keyword evidence="2" id="KW-0812">Transmembrane</keyword>
<dbReference type="Gene3D" id="1.20.1600.10">
    <property type="entry name" value="Outer membrane efflux proteins (OEP)"/>
    <property type="match status" value="1"/>
</dbReference>
<reference evidence="3 4" key="1">
    <citation type="journal article" date="2019" name="Int. J. Syst. Evol. Microbiol.">
        <title>The Global Catalogue of Microorganisms (GCM) 10K type strain sequencing project: providing services to taxonomists for standard genome sequencing and annotation.</title>
        <authorList>
            <consortium name="The Broad Institute Genomics Platform"/>
            <consortium name="The Broad Institute Genome Sequencing Center for Infectious Disease"/>
            <person name="Wu L."/>
            <person name="Ma J."/>
        </authorList>
    </citation>
    <scope>NUCLEOTIDE SEQUENCE [LARGE SCALE GENOMIC DNA]</scope>
    <source>
        <strain evidence="3 4">JCM 14603</strain>
    </source>
</reference>
<comment type="similarity">
    <text evidence="1 2">Belongs to the outer membrane factor (OMF) (TC 1.B.17) family.</text>
</comment>
<keyword evidence="2" id="KW-0472">Membrane</keyword>